<dbReference type="Proteomes" id="UP001079657">
    <property type="component" value="Unassembled WGS sequence"/>
</dbReference>
<evidence type="ECO:0000313" key="1">
    <source>
        <dbReference type="EMBL" id="MCY6372086.1"/>
    </source>
</evidence>
<evidence type="ECO:0008006" key="3">
    <source>
        <dbReference type="Google" id="ProtNLM"/>
    </source>
</evidence>
<name>A0ABT4CV36_9CLOT</name>
<gene>
    <name evidence="1" type="ORF">OXH55_15730</name>
</gene>
<accession>A0ABT4CV36</accession>
<comment type="caution">
    <text evidence="1">The sequence shown here is derived from an EMBL/GenBank/DDBJ whole genome shotgun (WGS) entry which is preliminary data.</text>
</comment>
<evidence type="ECO:0000313" key="2">
    <source>
        <dbReference type="Proteomes" id="UP001079657"/>
    </source>
</evidence>
<reference evidence="1" key="1">
    <citation type="submission" date="2022-12" db="EMBL/GenBank/DDBJ databases">
        <authorList>
            <person name="Wang J."/>
        </authorList>
    </citation>
    <scope>NUCLEOTIDE SEQUENCE</scope>
    <source>
        <strain evidence="1">HY-42-06</strain>
    </source>
</reference>
<protein>
    <recommendedName>
        <fullName evidence="3">YCII-related domain-containing protein</fullName>
    </recommendedName>
</protein>
<sequence length="93" mass="10865">MKNSGNFFVRVNYSIEKNNCSGKCTRAYIRKVTKENEEKYLIGGGYFNKNRGSFVFKARDLKEANDIAQNNIFVKNKLYRYELIILDEKIPIA</sequence>
<keyword evidence="2" id="KW-1185">Reference proteome</keyword>
<organism evidence="1 2">
    <name type="scientific">Clostridium ganghwense</name>
    <dbReference type="NCBI Taxonomy" id="312089"/>
    <lineage>
        <taxon>Bacteria</taxon>
        <taxon>Bacillati</taxon>
        <taxon>Bacillota</taxon>
        <taxon>Clostridia</taxon>
        <taxon>Eubacteriales</taxon>
        <taxon>Clostridiaceae</taxon>
        <taxon>Clostridium</taxon>
    </lineage>
</organism>
<dbReference type="EMBL" id="JAPQES010000006">
    <property type="protein sequence ID" value="MCY6372086.1"/>
    <property type="molecule type" value="Genomic_DNA"/>
</dbReference>
<dbReference type="RefSeq" id="WP_268051011.1">
    <property type="nucleotide sequence ID" value="NZ_JAPQES010000006.1"/>
</dbReference>
<proteinExistence type="predicted"/>